<gene>
    <name evidence="2" type="ORF">K466DRAFT_613042</name>
</gene>
<protein>
    <recommendedName>
        <fullName evidence="1">RNase H type-1 domain-containing protein</fullName>
    </recommendedName>
</protein>
<reference evidence="2 3" key="1">
    <citation type="journal article" date="2019" name="Nat. Ecol. Evol.">
        <title>Megaphylogeny resolves global patterns of mushroom evolution.</title>
        <authorList>
            <person name="Varga T."/>
            <person name="Krizsan K."/>
            <person name="Foldi C."/>
            <person name="Dima B."/>
            <person name="Sanchez-Garcia M."/>
            <person name="Sanchez-Ramirez S."/>
            <person name="Szollosi G.J."/>
            <person name="Szarkandi J.G."/>
            <person name="Papp V."/>
            <person name="Albert L."/>
            <person name="Andreopoulos W."/>
            <person name="Angelini C."/>
            <person name="Antonin V."/>
            <person name="Barry K.W."/>
            <person name="Bougher N.L."/>
            <person name="Buchanan P."/>
            <person name="Buyck B."/>
            <person name="Bense V."/>
            <person name="Catcheside P."/>
            <person name="Chovatia M."/>
            <person name="Cooper J."/>
            <person name="Damon W."/>
            <person name="Desjardin D."/>
            <person name="Finy P."/>
            <person name="Geml J."/>
            <person name="Haridas S."/>
            <person name="Hughes K."/>
            <person name="Justo A."/>
            <person name="Karasinski D."/>
            <person name="Kautmanova I."/>
            <person name="Kiss B."/>
            <person name="Kocsube S."/>
            <person name="Kotiranta H."/>
            <person name="LaButti K.M."/>
            <person name="Lechner B.E."/>
            <person name="Liimatainen K."/>
            <person name="Lipzen A."/>
            <person name="Lukacs Z."/>
            <person name="Mihaltcheva S."/>
            <person name="Morgado L.N."/>
            <person name="Niskanen T."/>
            <person name="Noordeloos M.E."/>
            <person name="Ohm R.A."/>
            <person name="Ortiz-Santana B."/>
            <person name="Ovrebo C."/>
            <person name="Racz N."/>
            <person name="Riley R."/>
            <person name="Savchenko A."/>
            <person name="Shiryaev A."/>
            <person name="Soop K."/>
            <person name="Spirin V."/>
            <person name="Szebenyi C."/>
            <person name="Tomsovsky M."/>
            <person name="Tulloss R.E."/>
            <person name="Uehling J."/>
            <person name="Grigoriev I.V."/>
            <person name="Vagvolgyi C."/>
            <person name="Papp T."/>
            <person name="Martin F.M."/>
            <person name="Miettinen O."/>
            <person name="Hibbett D.S."/>
            <person name="Nagy L.G."/>
        </authorList>
    </citation>
    <scope>NUCLEOTIDE SEQUENCE [LARGE SCALE GENOMIC DNA]</scope>
    <source>
        <strain evidence="2 3">HHB13444</strain>
    </source>
</reference>
<dbReference type="SUPFAM" id="SSF53098">
    <property type="entry name" value="Ribonuclease H-like"/>
    <property type="match status" value="1"/>
</dbReference>
<evidence type="ECO:0000313" key="2">
    <source>
        <dbReference type="EMBL" id="TFK78690.1"/>
    </source>
</evidence>
<name>A0A5C3NRV8_9APHY</name>
<dbReference type="InterPro" id="IPR002156">
    <property type="entry name" value="RNaseH_domain"/>
</dbReference>
<dbReference type="EMBL" id="ML212381">
    <property type="protein sequence ID" value="TFK78690.1"/>
    <property type="molecule type" value="Genomic_DNA"/>
</dbReference>
<evidence type="ECO:0000259" key="1">
    <source>
        <dbReference type="PROSITE" id="PS50879"/>
    </source>
</evidence>
<dbReference type="Pfam" id="PF00075">
    <property type="entry name" value="RNase_H"/>
    <property type="match status" value="1"/>
</dbReference>
<dbReference type="Proteomes" id="UP000308197">
    <property type="component" value="Unassembled WGS sequence"/>
</dbReference>
<evidence type="ECO:0000313" key="3">
    <source>
        <dbReference type="Proteomes" id="UP000308197"/>
    </source>
</evidence>
<dbReference type="InParanoid" id="A0A5C3NRV8"/>
<dbReference type="GO" id="GO:0003676">
    <property type="term" value="F:nucleic acid binding"/>
    <property type="evidence" value="ECO:0007669"/>
    <property type="project" value="InterPro"/>
</dbReference>
<feature type="non-terminal residue" evidence="2">
    <location>
        <position position="1"/>
    </location>
</feature>
<dbReference type="Gene3D" id="3.30.420.10">
    <property type="entry name" value="Ribonuclease H-like superfamily/Ribonuclease H"/>
    <property type="match status" value="1"/>
</dbReference>
<accession>A0A5C3NRV8</accession>
<dbReference type="InterPro" id="IPR036397">
    <property type="entry name" value="RNaseH_sf"/>
</dbReference>
<dbReference type="PROSITE" id="PS50879">
    <property type="entry name" value="RNASE_H_1"/>
    <property type="match status" value="1"/>
</dbReference>
<feature type="non-terminal residue" evidence="2">
    <location>
        <position position="243"/>
    </location>
</feature>
<keyword evidence="3" id="KW-1185">Reference proteome</keyword>
<dbReference type="GO" id="GO:0004523">
    <property type="term" value="F:RNA-DNA hybrid ribonuclease activity"/>
    <property type="evidence" value="ECO:0007669"/>
    <property type="project" value="InterPro"/>
</dbReference>
<sequence length="243" mass="27806">ADGRTRVLQETDSMTTMNSLTRWKKQHEDSGYIFQKNAVLTRATIAQLRRRKVHTLFRWVKGHSGHHRNEEADKLAAIGAAKPVGDPIDLTIPPTLRVSGAKLSVMTQKMAYRAIRNLKDKHVDERPRTEANLNRITSGIQGAFGIQLSEETVWKSLRAKHVTRATSQFLWMAVHDGFMIGTHWLRTNMPADLQERATCTRCGECETMTHITMECNAIGQEIVWQLLKKLWLLTGARWHKPCW</sequence>
<dbReference type="InterPro" id="IPR012337">
    <property type="entry name" value="RNaseH-like_sf"/>
</dbReference>
<feature type="domain" description="RNase H type-1" evidence="1">
    <location>
        <begin position="1"/>
        <end position="81"/>
    </location>
</feature>
<dbReference type="AlphaFoldDB" id="A0A5C3NRV8"/>
<dbReference type="STRING" id="1314778.A0A5C3NRV8"/>
<organism evidence="2 3">
    <name type="scientific">Polyporus arcularius HHB13444</name>
    <dbReference type="NCBI Taxonomy" id="1314778"/>
    <lineage>
        <taxon>Eukaryota</taxon>
        <taxon>Fungi</taxon>
        <taxon>Dikarya</taxon>
        <taxon>Basidiomycota</taxon>
        <taxon>Agaricomycotina</taxon>
        <taxon>Agaricomycetes</taxon>
        <taxon>Polyporales</taxon>
        <taxon>Polyporaceae</taxon>
        <taxon>Polyporus</taxon>
    </lineage>
</organism>
<proteinExistence type="predicted"/>